<keyword evidence="2" id="KW-1185">Reference proteome</keyword>
<sequence length="38" mass="4762">MTSPPPPRASRRSLRGRTWRRTIRHCWELKKMGRRTRW</sequence>
<proteinExistence type="predicted"/>
<comment type="caution">
    <text evidence="1">The sequence shown here is derived from an EMBL/GenBank/DDBJ whole genome shotgun (WGS) entry which is preliminary data.</text>
</comment>
<gene>
    <name evidence="1" type="ORF">E2C01_078574</name>
</gene>
<reference evidence="1 2" key="1">
    <citation type="submission" date="2019-05" db="EMBL/GenBank/DDBJ databases">
        <title>Another draft genome of Portunus trituberculatus and its Hox gene families provides insights of decapod evolution.</title>
        <authorList>
            <person name="Jeong J.-H."/>
            <person name="Song I."/>
            <person name="Kim S."/>
            <person name="Choi T."/>
            <person name="Kim D."/>
            <person name="Ryu S."/>
            <person name="Kim W."/>
        </authorList>
    </citation>
    <scope>NUCLEOTIDE SEQUENCE [LARGE SCALE GENOMIC DNA]</scope>
    <source>
        <tissue evidence="1">Muscle</tissue>
    </source>
</reference>
<organism evidence="1 2">
    <name type="scientific">Portunus trituberculatus</name>
    <name type="common">Swimming crab</name>
    <name type="synonym">Neptunus trituberculatus</name>
    <dbReference type="NCBI Taxonomy" id="210409"/>
    <lineage>
        <taxon>Eukaryota</taxon>
        <taxon>Metazoa</taxon>
        <taxon>Ecdysozoa</taxon>
        <taxon>Arthropoda</taxon>
        <taxon>Crustacea</taxon>
        <taxon>Multicrustacea</taxon>
        <taxon>Malacostraca</taxon>
        <taxon>Eumalacostraca</taxon>
        <taxon>Eucarida</taxon>
        <taxon>Decapoda</taxon>
        <taxon>Pleocyemata</taxon>
        <taxon>Brachyura</taxon>
        <taxon>Eubrachyura</taxon>
        <taxon>Portunoidea</taxon>
        <taxon>Portunidae</taxon>
        <taxon>Portuninae</taxon>
        <taxon>Portunus</taxon>
    </lineage>
</organism>
<evidence type="ECO:0000313" key="1">
    <source>
        <dbReference type="EMBL" id="MPC83854.1"/>
    </source>
</evidence>
<dbReference type="Proteomes" id="UP000324222">
    <property type="component" value="Unassembled WGS sequence"/>
</dbReference>
<accession>A0A5B7IUH3</accession>
<evidence type="ECO:0000313" key="2">
    <source>
        <dbReference type="Proteomes" id="UP000324222"/>
    </source>
</evidence>
<dbReference type="EMBL" id="VSRR010063695">
    <property type="protein sequence ID" value="MPC83854.1"/>
    <property type="molecule type" value="Genomic_DNA"/>
</dbReference>
<dbReference type="AlphaFoldDB" id="A0A5B7IUH3"/>
<protein>
    <submittedName>
        <fullName evidence="1">Uncharacterized protein</fullName>
    </submittedName>
</protein>
<name>A0A5B7IUH3_PORTR</name>